<organism evidence="2 3">
    <name type="scientific">Cryptotermes secundus</name>
    <dbReference type="NCBI Taxonomy" id="105785"/>
    <lineage>
        <taxon>Eukaryota</taxon>
        <taxon>Metazoa</taxon>
        <taxon>Ecdysozoa</taxon>
        <taxon>Arthropoda</taxon>
        <taxon>Hexapoda</taxon>
        <taxon>Insecta</taxon>
        <taxon>Pterygota</taxon>
        <taxon>Neoptera</taxon>
        <taxon>Polyneoptera</taxon>
        <taxon>Dictyoptera</taxon>
        <taxon>Blattodea</taxon>
        <taxon>Blattoidea</taxon>
        <taxon>Termitoidae</taxon>
        <taxon>Kalotermitidae</taxon>
        <taxon>Cryptotermitinae</taxon>
        <taxon>Cryptotermes</taxon>
    </lineage>
</organism>
<proteinExistence type="predicted"/>
<comment type="caution">
    <text evidence="2">The sequence shown here is derived from an EMBL/GenBank/DDBJ whole genome shotgun (WGS) entry which is preliminary data.</text>
</comment>
<evidence type="ECO:0000313" key="3">
    <source>
        <dbReference type="Proteomes" id="UP000235965"/>
    </source>
</evidence>
<accession>A0A2J7QPE6</accession>
<gene>
    <name evidence="2" type="ORF">B7P43_G12153</name>
</gene>
<dbReference type="Proteomes" id="UP000235965">
    <property type="component" value="Unassembled WGS sequence"/>
</dbReference>
<dbReference type="STRING" id="105785.A0A2J7QPE6"/>
<feature type="transmembrane region" description="Helical" evidence="1">
    <location>
        <begin position="78"/>
        <end position="99"/>
    </location>
</feature>
<keyword evidence="1" id="KW-0812">Transmembrane</keyword>
<dbReference type="EMBL" id="NEVH01012091">
    <property type="protein sequence ID" value="PNF30465.1"/>
    <property type="molecule type" value="Genomic_DNA"/>
</dbReference>
<keyword evidence="1" id="KW-0472">Membrane</keyword>
<sequence length="228" mass="26605">MIYTDSLKRAFCRIRVLRAVTYRNGILIGHPGILCLARRKFGRISFSQKTEERYKSMDKVPLEYELIYRAPMISYMKIAQVTSSFSVLALCVVGAYKYITDPINIFPLTFKLNEYNELGDIELGDNLFPVVSVFIIFNVGISAVTLRYPLRIYHHEEANSYICVKNRFLPLTTKKITFHAGDVQRHVPRLSFLLPWRNALFKVQKRTMFIMENNFRTPADFNTMLKIQ</sequence>
<feature type="transmembrane region" description="Helical" evidence="1">
    <location>
        <begin position="127"/>
        <end position="146"/>
    </location>
</feature>
<evidence type="ECO:0008006" key="4">
    <source>
        <dbReference type="Google" id="ProtNLM"/>
    </source>
</evidence>
<evidence type="ECO:0000256" key="1">
    <source>
        <dbReference type="SAM" id="Phobius"/>
    </source>
</evidence>
<name>A0A2J7QPE6_9NEOP</name>
<dbReference type="AlphaFoldDB" id="A0A2J7QPE6"/>
<reference evidence="2 3" key="1">
    <citation type="submission" date="2017-12" db="EMBL/GenBank/DDBJ databases">
        <title>Hemimetabolous genomes reveal molecular basis of termite eusociality.</title>
        <authorList>
            <person name="Harrison M.C."/>
            <person name="Jongepier E."/>
            <person name="Robertson H.M."/>
            <person name="Arning N."/>
            <person name="Bitard-Feildel T."/>
            <person name="Chao H."/>
            <person name="Childers C.P."/>
            <person name="Dinh H."/>
            <person name="Doddapaneni H."/>
            <person name="Dugan S."/>
            <person name="Gowin J."/>
            <person name="Greiner C."/>
            <person name="Han Y."/>
            <person name="Hu H."/>
            <person name="Hughes D.S.T."/>
            <person name="Huylmans A.-K."/>
            <person name="Kemena C."/>
            <person name="Kremer L.P.M."/>
            <person name="Lee S.L."/>
            <person name="Lopez-Ezquerra A."/>
            <person name="Mallet L."/>
            <person name="Monroy-Kuhn J.M."/>
            <person name="Moser A."/>
            <person name="Murali S.C."/>
            <person name="Muzny D.M."/>
            <person name="Otani S."/>
            <person name="Piulachs M.-D."/>
            <person name="Poelchau M."/>
            <person name="Qu J."/>
            <person name="Schaub F."/>
            <person name="Wada-Katsumata A."/>
            <person name="Worley K.C."/>
            <person name="Xie Q."/>
            <person name="Ylla G."/>
            <person name="Poulsen M."/>
            <person name="Gibbs R.A."/>
            <person name="Schal C."/>
            <person name="Richards S."/>
            <person name="Belles X."/>
            <person name="Korb J."/>
            <person name="Bornberg-Bauer E."/>
        </authorList>
    </citation>
    <scope>NUCLEOTIDE SEQUENCE [LARGE SCALE GENOMIC DNA]</scope>
    <source>
        <tissue evidence="2">Whole body</tissue>
    </source>
</reference>
<evidence type="ECO:0000313" key="2">
    <source>
        <dbReference type="EMBL" id="PNF30465.1"/>
    </source>
</evidence>
<keyword evidence="1" id="KW-1133">Transmembrane helix</keyword>
<dbReference type="InParanoid" id="A0A2J7QPE6"/>
<protein>
    <recommendedName>
        <fullName evidence="4">Transmembrane protein 70-like protein, mitochondrial</fullName>
    </recommendedName>
</protein>
<keyword evidence="3" id="KW-1185">Reference proteome</keyword>